<comment type="caution">
    <text evidence="2">The sequence shown here is derived from an EMBL/GenBank/DDBJ whole genome shotgun (WGS) entry which is preliminary data.</text>
</comment>
<dbReference type="InterPro" id="IPR044972">
    <property type="entry name" value="Mot1"/>
</dbReference>
<name>A0A6A4FAU7_9STRA</name>
<dbReference type="PANTHER" id="PTHR36498:SF1">
    <property type="entry name" value="TATA-BINDING PROTEIN-ASSOCIATED FACTOR 172"/>
    <property type="match status" value="1"/>
</dbReference>
<feature type="region of interest" description="Disordered" evidence="1">
    <location>
        <begin position="215"/>
        <end position="262"/>
    </location>
</feature>
<dbReference type="PANTHER" id="PTHR36498">
    <property type="entry name" value="TATA-BINDING PROTEIN-ASSOCIATED FACTOR 172"/>
    <property type="match status" value="1"/>
</dbReference>
<dbReference type="AlphaFoldDB" id="A0A6A4FAU7"/>
<dbReference type="EMBL" id="QXFT01000428">
    <property type="protein sequence ID" value="KAE9344242.1"/>
    <property type="molecule type" value="Genomic_DNA"/>
</dbReference>
<keyword evidence="3" id="KW-1185">Reference proteome</keyword>
<dbReference type="SUPFAM" id="SSF48371">
    <property type="entry name" value="ARM repeat"/>
    <property type="match status" value="1"/>
</dbReference>
<evidence type="ECO:0008006" key="4">
    <source>
        <dbReference type="Google" id="ProtNLM"/>
    </source>
</evidence>
<gene>
    <name evidence="2" type="ORF">PR003_g8564</name>
</gene>
<protein>
    <recommendedName>
        <fullName evidence="4">HEAT repeat protein</fullName>
    </recommendedName>
</protein>
<organism evidence="2 3">
    <name type="scientific">Phytophthora rubi</name>
    <dbReference type="NCBI Taxonomy" id="129364"/>
    <lineage>
        <taxon>Eukaryota</taxon>
        <taxon>Sar</taxon>
        <taxon>Stramenopiles</taxon>
        <taxon>Oomycota</taxon>
        <taxon>Peronosporomycetes</taxon>
        <taxon>Peronosporales</taxon>
        <taxon>Peronosporaceae</taxon>
        <taxon>Phytophthora</taxon>
    </lineage>
</organism>
<reference evidence="2 3" key="1">
    <citation type="submission" date="2018-08" db="EMBL/GenBank/DDBJ databases">
        <title>Genomic investigation of the strawberry pathogen Phytophthora fragariae indicates pathogenicity is determined by transcriptional variation in three key races.</title>
        <authorList>
            <person name="Adams T.M."/>
            <person name="Armitage A.D."/>
            <person name="Sobczyk M.K."/>
            <person name="Bates H.J."/>
            <person name="Dunwell J.M."/>
            <person name="Nellist C.F."/>
            <person name="Harrison R.J."/>
        </authorList>
    </citation>
    <scope>NUCLEOTIDE SEQUENCE [LARGE SCALE GENOMIC DNA]</scope>
    <source>
        <strain evidence="2 3">SCRP333</strain>
    </source>
</reference>
<accession>A0A6A4FAU7</accession>
<dbReference type="Gene3D" id="1.25.10.10">
    <property type="entry name" value="Leucine-rich Repeat Variant"/>
    <property type="match status" value="1"/>
</dbReference>
<proteinExistence type="predicted"/>
<evidence type="ECO:0000256" key="1">
    <source>
        <dbReference type="SAM" id="MobiDB-lite"/>
    </source>
</evidence>
<dbReference type="Proteomes" id="UP000434957">
    <property type="component" value="Unassembled WGS sequence"/>
</dbReference>
<feature type="compositionally biased region" description="Basic and acidic residues" evidence="1">
    <location>
        <begin position="232"/>
        <end position="246"/>
    </location>
</feature>
<evidence type="ECO:0000313" key="3">
    <source>
        <dbReference type="Proteomes" id="UP000434957"/>
    </source>
</evidence>
<dbReference type="GO" id="GO:0003677">
    <property type="term" value="F:DNA binding"/>
    <property type="evidence" value="ECO:0007669"/>
    <property type="project" value="InterPro"/>
</dbReference>
<dbReference type="InterPro" id="IPR011989">
    <property type="entry name" value="ARM-like"/>
</dbReference>
<dbReference type="InterPro" id="IPR016024">
    <property type="entry name" value="ARM-type_fold"/>
</dbReference>
<evidence type="ECO:0000313" key="2">
    <source>
        <dbReference type="EMBL" id="KAE9344242.1"/>
    </source>
</evidence>
<sequence>MSAQATRLESLFLLVRDGSSAQIRENAAEKLGEVAVRSPEACASILQQLRPLIVDVEWEIRVAASKCLDVVARSLRHERQNVADLFALVSLGSLKASCTALNLQTVDINAVVREGAPLLRSGGEEYRYATNLTEEERRVHAVKQRRLLLRRLSGAGGPIWKTREDSLTKQLLPRLNQDHAKEIADDIEASEAQPGVTSEPAAEVNQKQASEMLAISARSKRRPDNDSSETSSDEKRMKVDHTDNPEKVITNQNGLDTRTDESEAQTKASIVASLVSDLFESMFDSKWEVRHGAVLSLRQILLSAHFTAAVEAARPVEDMNTQRATSKVDEAVVVNRRHPLSER</sequence>
<dbReference type="GO" id="GO:0016887">
    <property type="term" value="F:ATP hydrolysis activity"/>
    <property type="evidence" value="ECO:0007669"/>
    <property type="project" value="InterPro"/>
</dbReference>
<dbReference type="GO" id="GO:0017025">
    <property type="term" value="F:TBP-class protein binding"/>
    <property type="evidence" value="ECO:0007669"/>
    <property type="project" value="InterPro"/>
</dbReference>